<dbReference type="Gene3D" id="3.20.20.370">
    <property type="entry name" value="Glycoside hydrolase/deacetylase"/>
    <property type="match status" value="1"/>
</dbReference>
<dbReference type="PROSITE" id="PS51677">
    <property type="entry name" value="NODB"/>
    <property type="match status" value="1"/>
</dbReference>
<dbReference type="CDD" id="cd10979">
    <property type="entry name" value="CE4_PuuE_like"/>
    <property type="match status" value="1"/>
</dbReference>
<keyword evidence="3" id="KW-1185">Reference proteome</keyword>
<gene>
    <name evidence="2" type="ORF">FAZ98_30895</name>
</gene>
<dbReference type="InterPro" id="IPR002509">
    <property type="entry name" value="NODB_dom"/>
</dbReference>
<dbReference type="EMBL" id="CP046916">
    <property type="protein sequence ID" value="QGZ66869.1"/>
    <property type="molecule type" value="Genomic_DNA"/>
</dbReference>
<evidence type="ECO:0000259" key="1">
    <source>
        <dbReference type="PROSITE" id="PS51677"/>
    </source>
</evidence>
<proteinExistence type="predicted"/>
<reference evidence="2 3" key="1">
    <citation type="submission" date="2019-12" db="EMBL/GenBank/DDBJ databases">
        <title>Paraburkholderia acidiphila 7Q-K02 sp. nov and Paraburkholderia acidisoli DHF22 sp. nov., two strains isolated from forest soil.</title>
        <authorList>
            <person name="Gao Z."/>
            <person name="Qiu L."/>
        </authorList>
    </citation>
    <scope>NUCLEOTIDE SEQUENCE [LARGE SCALE GENOMIC DNA]</scope>
    <source>
        <strain evidence="2 3">DHF22</strain>
    </source>
</reference>
<protein>
    <submittedName>
        <fullName evidence="2">Polysaccharide deacetylase family protein</fullName>
    </submittedName>
</protein>
<dbReference type="PANTHER" id="PTHR43123">
    <property type="entry name" value="POLYSACCHARIDE DEACETYLASE-RELATED"/>
    <property type="match status" value="1"/>
</dbReference>
<name>A0A7Z2GSE5_9BURK</name>
<dbReference type="Pfam" id="PF01522">
    <property type="entry name" value="Polysacc_deac_1"/>
    <property type="match status" value="1"/>
</dbReference>
<feature type="domain" description="NodB homology" evidence="1">
    <location>
        <begin position="58"/>
        <end position="276"/>
    </location>
</feature>
<evidence type="ECO:0000313" key="2">
    <source>
        <dbReference type="EMBL" id="QGZ66869.1"/>
    </source>
</evidence>
<sequence length="304" mass="34923">MKRDPNFYDYLPYDARPRIEWPNGARVAFWVAPNVEFYELNPPRNPSRAAWSRPAPDVQNYSYRDYGNRVGFWRMLDVMKRCGMRGSVSLNVAMCEHHPEVIAACAENGWEFYSHGTYNTRYLMGMDEAQERAVIQDSIDTIKKHTGQKLDGWLAPALTYTDRTMDLVAEMGLTYVCDLFHDDQPGPVKTAKGKLASIPYSLEMNDTIVYNVNQVSPRRYGDIIKRQFDRLYREGEKSGTVMCIPLHPYLIGQPYRLAAFEEALQYITGHDKVWLATGREIAEHFNTHYYDAFAKAAHAVGEAP</sequence>
<organism evidence="2 3">
    <name type="scientific">Paraburkholderia acidisoli</name>
    <dbReference type="NCBI Taxonomy" id="2571748"/>
    <lineage>
        <taxon>Bacteria</taxon>
        <taxon>Pseudomonadati</taxon>
        <taxon>Pseudomonadota</taxon>
        <taxon>Betaproteobacteria</taxon>
        <taxon>Burkholderiales</taxon>
        <taxon>Burkholderiaceae</taxon>
        <taxon>Paraburkholderia</taxon>
    </lineage>
</organism>
<dbReference type="KEGG" id="pacs:FAZ98_30895"/>
<dbReference type="InterPro" id="IPR011330">
    <property type="entry name" value="Glyco_hydro/deAcase_b/a-brl"/>
</dbReference>
<dbReference type="AlphaFoldDB" id="A0A7Z2GSE5"/>
<dbReference type="PANTHER" id="PTHR43123:SF4">
    <property type="entry name" value="POLYSACCHARIDE DEACETYLASE"/>
    <property type="match status" value="1"/>
</dbReference>
<dbReference type="GO" id="GO:0016810">
    <property type="term" value="F:hydrolase activity, acting on carbon-nitrogen (but not peptide) bonds"/>
    <property type="evidence" value="ECO:0007669"/>
    <property type="project" value="InterPro"/>
</dbReference>
<dbReference type="OrthoDB" id="9787041at2"/>
<evidence type="ECO:0000313" key="3">
    <source>
        <dbReference type="Proteomes" id="UP000433577"/>
    </source>
</evidence>
<dbReference type="Proteomes" id="UP000433577">
    <property type="component" value="Chromosome 4"/>
</dbReference>
<dbReference type="SUPFAM" id="SSF88713">
    <property type="entry name" value="Glycoside hydrolase/deacetylase"/>
    <property type="match status" value="1"/>
</dbReference>
<dbReference type="GO" id="GO:0005975">
    <property type="term" value="P:carbohydrate metabolic process"/>
    <property type="evidence" value="ECO:0007669"/>
    <property type="project" value="InterPro"/>
</dbReference>
<accession>A0A7Z2GSE5</accession>